<reference evidence="3 4" key="1">
    <citation type="submission" date="2015-08" db="EMBL/GenBank/DDBJ databases">
        <title>Next Generation Sequencing and Analysis of the Genome of Puccinia sorghi L Schw, the Causal Agent of Maize Common Rust.</title>
        <authorList>
            <person name="Rochi L."/>
            <person name="Burguener G."/>
            <person name="Darino M."/>
            <person name="Turjanski A."/>
            <person name="Kreff E."/>
            <person name="Dieguez M.J."/>
            <person name="Sacco F."/>
        </authorList>
    </citation>
    <scope>NUCLEOTIDE SEQUENCE [LARGE SCALE GENOMIC DNA]</scope>
    <source>
        <strain evidence="3 4">RO10H11247</strain>
    </source>
</reference>
<organism evidence="3 4">
    <name type="scientific">Puccinia sorghi</name>
    <dbReference type="NCBI Taxonomy" id="27349"/>
    <lineage>
        <taxon>Eukaryota</taxon>
        <taxon>Fungi</taxon>
        <taxon>Dikarya</taxon>
        <taxon>Basidiomycota</taxon>
        <taxon>Pucciniomycotina</taxon>
        <taxon>Pucciniomycetes</taxon>
        <taxon>Pucciniales</taxon>
        <taxon>Pucciniaceae</taxon>
        <taxon>Puccinia</taxon>
    </lineage>
</organism>
<dbReference type="STRING" id="27349.A0A0L6ULF9"/>
<dbReference type="VEuPathDB" id="FungiDB:VP01_506g6"/>
<evidence type="ECO:0000313" key="3">
    <source>
        <dbReference type="EMBL" id="KNZ49358.1"/>
    </source>
</evidence>
<evidence type="ECO:0000256" key="2">
    <source>
        <dbReference type="SAM" id="MobiDB-lite"/>
    </source>
</evidence>
<accession>A0A0L6ULF9</accession>
<sequence>MDDDIMAEDSAHAPPTRPTTEPPSTGLCMLLKTALGDASNQDRSGAVKVPAGLINVLLDMLLNTEKTMRRLEETIHRLNASVDASHHQPHPCPPRRAGEETRWASASCVKA</sequence>
<feature type="region of interest" description="Disordered" evidence="2">
    <location>
        <begin position="81"/>
        <end position="111"/>
    </location>
</feature>
<dbReference type="AlphaFoldDB" id="A0A0L6ULF9"/>
<feature type="coiled-coil region" evidence="1">
    <location>
        <begin position="54"/>
        <end position="81"/>
    </location>
</feature>
<protein>
    <submittedName>
        <fullName evidence="3">Uncharacterized protein</fullName>
    </submittedName>
</protein>
<dbReference type="EMBL" id="LAVV01010242">
    <property type="protein sequence ID" value="KNZ49358.1"/>
    <property type="molecule type" value="Genomic_DNA"/>
</dbReference>
<proteinExistence type="predicted"/>
<name>A0A0L6ULF9_9BASI</name>
<keyword evidence="1" id="KW-0175">Coiled coil</keyword>
<keyword evidence="4" id="KW-1185">Reference proteome</keyword>
<dbReference type="Proteomes" id="UP000037035">
    <property type="component" value="Unassembled WGS sequence"/>
</dbReference>
<evidence type="ECO:0000313" key="4">
    <source>
        <dbReference type="Proteomes" id="UP000037035"/>
    </source>
</evidence>
<comment type="caution">
    <text evidence="3">The sequence shown here is derived from an EMBL/GenBank/DDBJ whole genome shotgun (WGS) entry which is preliminary data.</text>
</comment>
<gene>
    <name evidence="3" type="ORF">VP01_506g6</name>
</gene>
<feature type="region of interest" description="Disordered" evidence="2">
    <location>
        <begin position="1"/>
        <end position="25"/>
    </location>
</feature>
<evidence type="ECO:0000256" key="1">
    <source>
        <dbReference type="SAM" id="Coils"/>
    </source>
</evidence>